<accession>A0A9P9KK21</accession>
<dbReference type="InterPro" id="IPR052058">
    <property type="entry name" value="Alcohol_O-acetyltransferase"/>
</dbReference>
<dbReference type="PANTHER" id="PTHR28037">
    <property type="entry name" value="ALCOHOL O-ACETYLTRANSFERASE 1-RELATED"/>
    <property type="match status" value="1"/>
</dbReference>
<keyword evidence="2" id="KW-1185">Reference proteome</keyword>
<dbReference type="PANTHER" id="PTHR28037:SF1">
    <property type="entry name" value="ALCOHOL O-ACETYLTRANSFERASE 1-RELATED"/>
    <property type="match status" value="1"/>
</dbReference>
<dbReference type="Gene3D" id="3.30.559.10">
    <property type="entry name" value="Chloramphenicol acetyltransferase-like domain"/>
    <property type="match status" value="1"/>
</dbReference>
<reference evidence="1" key="1">
    <citation type="journal article" date="2021" name="Nat. Commun.">
        <title>Genetic determinants of endophytism in the Arabidopsis root mycobiome.</title>
        <authorList>
            <person name="Mesny F."/>
            <person name="Miyauchi S."/>
            <person name="Thiergart T."/>
            <person name="Pickel B."/>
            <person name="Atanasova L."/>
            <person name="Karlsson M."/>
            <person name="Huettel B."/>
            <person name="Barry K.W."/>
            <person name="Haridas S."/>
            <person name="Chen C."/>
            <person name="Bauer D."/>
            <person name="Andreopoulos W."/>
            <person name="Pangilinan J."/>
            <person name="LaButti K."/>
            <person name="Riley R."/>
            <person name="Lipzen A."/>
            <person name="Clum A."/>
            <person name="Drula E."/>
            <person name="Henrissat B."/>
            <person name="Kohler A."/>
            <person name="Grigoriev I.V."/>
            <person name="Martin F.M."/>
            <person name="Hacquard S."/>
        </authorList>
    </citation>
    <scope>NUCLEOTIDE SEQUENCE</scope>
    <source>
        <strain evidence="1">FSSC 5 MPI-SDFR-AT-0091</strain>
    </source>
</reference>
<evidence type="ECO:0000313" key="1">
    <source>
        <dbReference type="EMBL" id="KAH7264598.1"/>
    </source>
</evidence>
<dbReference type="InterPro" id="IPR010828">
    <property type="entry name" value="Atf2/Sli1-like"/>
</dbReference>
<sequence length="513" mass="57466">MAPFRSQKSSSATKDKPKVIRRLGHIEKYQSTVHSLGFLNGCAISCRYVIPDALLGSDQSVENTVETAFARAILQHPFFTVGRINSESKKPSWVRLSHIDLKDHIEWRTVKDAESCDNTVQEVLEWQVNNCFTHLETRPPWRSVVLKPANSNFVEIIFAWDHTAGDGKSGKIFHNSLLASFNALADGKETGPVLKDRVFEVPVTALTPPTHNVLKFPISWGYILAQARDTIKVSRDGPDSPYIVAWAPMQKPPCTTRQSTTAVEEDVLPQVLEACRQHKTTLTGLAHALTLVSMATRLPKEKAPVFQSGTPICFRRFDNYRTPKHASLNLEQTVMNCVTYWGYKYDKDIVAKVRQQVGDLNSNPESKTDLEATVWSVAAAMRQRISEKLASGTEDDMMGLMKFVGDWRSYFKDLESKQKRAYDWEVSNLGVIDGGERQGEKWTVERATFTQSATVTDPALCLSFVAVKGKALAISCCWRVEVIDDELVQGLLSDLETWLNELGRTGHVSFGVK</sequence>
<dbReference type="Proteomes" id="UP000736672">
    <property type="component" value="Unassembled WGS sequence"/>
</dbReference>
<dbReference type="AlphaFoldDB" id="A0A9P9KK21"/>
<comment type="caution">
    <text evidence="1">The sequence shown here is derived from an EMBL/GenBank/DDBJ whole genome shotgun (WGS) entry which is preliminary data.</text>
</comment>
<evidence type="ECO:0000313" key="2">
    <source>
        <dbReference type="Proteomes" id="UP000736672"/>
    </source>
</evidence>
<protein>
    <submittedName>
        <fullName evidence="1">Alcohol acetyltransferase-domain-containing protein</fullName>
    </submittedName>
</protein>
<name>A0A9P9KK21_FUSSL</name>
<dbReference type="Pfam" id="PF07247">
    <property type="entry name" value="AATase"/>
    <property type="match status" value="1"/>
</dbReference>
<proteinExistence type="predicted"/>
<dbReference type="EMBL" id="JAGTJS010000007">
    <property type="protein sequence ID" value="KAH7264598.1"/>
    <property type="molecule type" value="Genomic_DNA"/>
</dbReference>
<dbReference type="GO" id="GO:0008080">
    <property type="term" value="F:N-acetyltransferase activity"/>
    <property type="evidence" value="ECO:0007669"/>
    <property type="project" value="TreeGrafter"/>
</dbReference>
<gene>
    <name evidence="1" type="ORF">B0J15DRAFT_272446</name>
</gene>
<dbReference type="SUPFAM" id="SSF52777">
    <property type="entry name" value="CoA-dependent acyltransferases"/>
    <property type="match status" value="1"/>
</dbReference>
<dbReference type="InterPro" id="IPR023213">
    <property type="entry name" value="CAT-like_dom_sf"/>
</dbReference>
<organism evidence="1 2">
    <name type="scientific">Fusarium solani</name>
    <name type="common">Filamentous fungus</name>
    <dbReference type="NCBI Taxonomy" id="169388"/>
    <lineage>
        <taxon>Eukaryota</taxon>
        <taxon>Fungi</taxon>
        <taxon>Dikarya</taxon>
        <taxon>Ascomycota</taxon>
        <taxon>Pezizomycotina</taxon>
        <taxon>Sordariomycetes</taxon>
        <taxon>Hypocreomycetidae</taxon>
        <taxon>Hypocreales</taxon>
        <taxon>Nectriaceae</taxon>
        <taxon>Fusarium</taxon>
        <taxon>Fusarium solani species complex</taxon>
    </lineage>
</organism>
<dbReference type="OrthoDB" id="2150604at2759"/>